<dbReference type="SUPFAM" id="SSF53335">
    <property type="entry name" value="S-adenosyl-L-methionine-dependent methyltransferases"/>
    <property type="match status" value="1"/>
</dbReference>
<dbReference type="CDD" id="cd02440">
    <property type="entry name" value="AdoMet_MTases"/>
    <property type="match status" value="1"/>
</dbReference>
<dbReference type="InterPro" id="IPR029063">
    <property type="entry name" value="SAM-dependent_MTases_sf"/>
</dbReference>
<dbReference type="GO" id="GO:0032259">
    <property type="term" value="P:methylation"/>
    <property type="evidence" value="ECO:0007669"/>
    <property type="project" value="UniProtKB-KW"/>
</dbReference>
<feature type="binding site" evidence="1">
    <location>
        <begin position="150"/>
        <end position="151"/>
    </location>
    <ligand>
        <name>S-adenosyl-L-methionine</name>
        <dbReference type="ChEBI" id="CHEBI:59789"/>
    </ligand>
</feature>
<keyword evidence="1" id="KW-0698">rRNA processing</keyword>
<comment type="subcellular location">
    <subcellularLocation>
        <location evidence="1">Cytoplasm</location>
    </subcellularLocation>
</comment>
<dbReference type="PANTHER" id="PTHR36112:SF1">
    <property type="entry name" value="RIBOSOMAL RNA SMALL SUBUNIT METHYLTRANSFERASE J"/>
    <property type="match status" value="1"/>
</dbReference>
<dbReference type="Pfam" id="PF04445">
    <property type="entry name" value="SAM_MT"/>
    <property type="match status" value="1"/>
</dbReference>
<feature type="binding site" evidence="1">
    <location>
        <begin position="98"/>
        <end position="99"/>
    </location>
    <ligand>
        <name>S-adenosyl-L-methionine</name>
        <dbReference type="ChEBI" id="CHEBI:59789"/>
    </ligand>
</feature>
<comment type="similarity">
    <text evidence="1">Belongs to the methyltransferase superfamily. RsmJ family.</text>
</comment>
<dbReference type="Gene3D" id="3.40.50.150">
    <property type="entry name" value="Vaccinia Virus protein VP39"/>
    <property type="match status" value="1"/>
</dbReference>
<sequence>MFPIQFDNQDQRLGDIGQRWGLAFDASAAFSLVFEEDMLTLKKNDEPKLGGISVDFVSGAVAHRRKFGGGRGQAIAKAVGLKAGANPTVVDGTAGLGRDAFVLASLGCKVLMIERHPVVAALLEDGLRRAWQDAEIGPWMQSRMQLLHGSSLEALACVADKPDVVYLDPMYPHRDKSALVKKEMRVFQSLVGADLDADGLLQPALNLAQKRVVVKRPDYAEDLDGIKPSARIETKKNRFDVYVKAAMV</sequence>
<evidence type="ECO:0000313" key="2">
    <source>
        <dbReference type="EMBL" id="MBT1445120.1"/>
    </source>
</evidence>
<protein>
    <recommendedName>
        <fullName evidence="1">Ribosomal RNA small subunit methyltransferase J</fullName>
        <ecNumber evidence="1">2.1.1.242</ecNumber>
    </recommendedName>
    <alternativeName>
        <fullName evidence="1">16S rRNA m2G1516 methyltransferase</fullName>
    </alternativeName>
    <alternativeName>
        <fullName evidence="1">rRNA (guanine-N(2)-)-methyltransferase</fullName>
    </alternativeName>
</protein>
<reference evidence="2 3" key="1">
    <citation type="submission" date="2021-05" db="EMBL/GenBank/DDBJ databases">
        <title>Shewanella sp. JM162201.</title>
        <authorList>
            <person name="Xu S."/>
            <person name="Li A."/>
        </authorList>
    </citation>
    <scope>NUCLEOTIDE SEQUENCE [LARGE SCALE GENOMIC DNA]</scope>
    <source>
        <strain evidence="2 3">JM162201</strain>
    </source>
</reference>
<name>A0ABS5V3T8_9GAMM</name>
<dbReference type="Proteomes" id="UP001195903">
    <property type="component" value="Unassembled WGS sequence"/>
</dbReference>
<organism evidence="2 3">
    <name type="scientific">Shewanella jiangmenensis</name>
    <dbReference type="NCBI Taxonomy" id="2837387"/>
    <lineage>
        <taxon>Bacteria</taxon>
        <taxon>Pseudomonadati</taxon>
        <taxon>Pseudomonadota</taxon>
        <taxon>Gammaproteobacteria</taxon>
        <taxon>Alteromonadales</taxon>
        <taxon>Shewanellaceae</taxon>
        <taxon>Shewanella</taxon>
    </lineage>
</organism>
<keyword evidence="1 2" id="KW-0489">Methyltransferase</keyword>
<comment type="caution">
    <text evidence="2">The sequence shown here is derived from an EMBL/GenBank/DDBJ whole genome shotgun (WGS) entry which is preliminary data.</text>
</comment>
<proteinExistence type="inferred from homology"/>
<dbReference type="RefSeq" id="WP_214507329.1">
    <property type="nucleotide sequence ID" value="NZ_JAHEPS010000004.1"/>
</dbReference>
<keyword evidence="1" id="KW-0949">S-adenosyl-L-methionine</keyword>
<dbReference type="HAMAP" id="MF_01523">
    <property type="entry name" value="16SrRNA_methyltr_J"/>
    <property type="match status" value="1"/>
</dbReference>
<gene>
    <name evidence="1" type="primary">rsmJ</name>
    <name evidence="2" type="ORF">KJI95_11375</name>
</gene>
<keyword evidence="1 2" id="KW-0808">Transferase</keyword>
<dbReference type="PANTHER" id="PTHR36112">
    <property type="entry name" value="RIBOSOMAL RNA SMALL SUBUNIT METHYLTRANSFERASE J"/>
    <property type="match status" value="1"/>
</dbReference>
<dbReference type="InterPro" id="IPR007536">
    <property type="entry name" value="16SrRNA_methylTrfase_J"/>
</dbReference>
<comment type="catalytic activity">
    <reaction evidence="1">
        <text>guanosine(1516) in 16S rRNA + S-adenosyl-L-methionine = N(2)-methylguanosine(1516) in 16S rRNA + S-adenosyl-L-homocysteine + H(+)</text>
        <dbReference type="Rhea" id="RHEA:43220"/>
        <dbReference type="Rhea" id="RHEA-COMP:10412"/>
        <dbReference type="Rhea" id="RHEA-COMP:10413"/>
        <dbReference type="ChEBI" id="CHEBI:15378"/>
        <dbReference type="ChEBI" id="CHEBI:57856"/>
        <dbReference type="ChEBI" id="CHEBI:59789"/>
        <dbReference type="ChEBI" id="CHEBI:74269"/>
        <dbReference type="ChEBI" id="CHEBI:74481"/>
        <dbReference type="EC" id="2.1.1.242"/>
    </reaction>
</comment>
<dbReference type="GO" id="GO:0008168">
    <property type="term" value="F:methyltransferase activity"/>
    <property type="evidence" value="ECO:0007669"/>
    <property type="project" value="UniProtKB-KW"/>
</dbReference>
<dbReference type="Gene3D" id="3.40.1630.10">
    <property type="entry name" value="YhiQ-like domain"/>
    <property type="match status" value="1"/>
</dbReference>
<feature type="binding site" evidence="1">
    <location>
        <begin position="114"/>
        <end position="115"/>
    </location>
    <ligand>
        <name>S-adenosyl-L-methionine</name>
        <dbReference type="ChEBI" id="CHEBI:59789"/>
    </ligand>
</feature>
<dbReference type="EC" id="2.1.1.242" evidence="1"/>
<comment type="function">
    <text evidence="1">Specifically methylates the guanosine in position 1516 of 16S rRNA.</text>
</comment>
<accession>A0ABS5V3T8</accession>
<evidence type="ECO:0000313" key="3">
    <source>
        <dbReference type="Proteomes" id="UP001195903"/>
    </source>
</evidence>
<dbReference type="EMBL" id="JAHEPS010000004">
    <property type="protein sequence ID" value="MBT1445120.1"/>
    <property type="molecule type" value="Genomic_DNA"/>
</dbReference>
<evidence type="ECO:0000256" key="1">
    <source>
        <dbReference type="HAMAP-Rule" id="MF_01523"/>
    </source>
</evidence>
<keyword evidence="1" id="KW-0963">Cytoplasm</keyword>
<feature type="binding site" evidence="1">
    <location>
        <position position="168"/>
    </location>
    <ligand>
        <name>S-adenosyl-L-methionine</name>
        <dbReference type="ChEBI" id="CHEBI:59789"/>
    </ligand>
</feature>
<keyword evidence="3" id="KW-1185">Reference proteome</keyword>